<evidence type="ECO:0000256" key="1">
    <source>
        <dbReference type="SAM" id="Phobius"/>
    </source>
</evidence>
<dbReference type="OrthoDB" id="8954335at2759"/>
<dbReference type="Proteomes" id="UP000780801">
    <property type="component" value="Unassembled WGS sequence"/>
</dbReference>
<dbReference type="AlphaFoldDB" id="A0A9P6FQD1"/>
<feature type="domain" description="G" evidence="2">
    <location>
        <begin position="22"/>
        <end position="90"/>
    </location>
</feature>
<dbReference type="Gene3D" id="3.40.50.300">
    <property type="entry name" value="P-loop containing nucleotide triphosphate hydrolases"/>
    <property type="match status" value="1"/>
</dbReference>
<dbReference type="SUPFAM" id="SSF52540">
    <property type="entry name" value="P-loop containing nucleoside triphosphate hydrolases"/>
    <property type="match status" value="1"/>
</dbReference>
<gene>
    <name evidence="3" type="ORF">BGW38_003656</name>
</gene>
<reference evidence="3" key="1">
    <citation type="journal article" date="2020" name="Fungal Divers.">
        <title>Resolving the Mortierellaceae phylogeny through synthesis of multi-gene phylogenetics and phylogenomics.</title>
        <authorList>
            <person name="Vandepol N."/>
            <person name="Liber J."/>
            <person name="Desiro A."/>
            <person name="Na H."/>
            <person name="Kennedy M."/>
            <person name="Barry K."/>
            <person name="Grigoriev I.V."/>
            <person name="Miller A.N."/>
            <person name="O'Donnell K."/>
            <person name="Stajich J.E."/>
            <person name="Bonito G."/>
        </authorList>
    </citation>
    <scope>NUCLEOTIDE SEQUENCE</scope>
    <source>
        <strain evidence="3">KOD1015</strain>
    </source>
</reference>
<comment type="caution">
    <text evidence="3">The sequence shown here is derived from an EMBL/GenBank/DDBJ whole genome shotgun (WGS) entry which is preliminary data.</text>
</comment>
<feature type="non-terminal residue" evidence="3">
    <location>
        <position position="1"/>
    </location>
</feature>
<evidence type="ECO:0000259" key="2">
    <source>
        <dbReference type="Pfam" id="PF01926"/>
    </source>
</evidence>
<feature type="transmembrane region" description="Helical" evidence="1">
    <location>
        <begin position="234"/>
        <end position="258"/>
    </location>
</feature>
<organism evidence="3 4">
    <name type="scientific">Lunasporangiospora selenospora</name>
    <dbReference type="NCBI Taxonomy" id="979761"/>
    <lineage>
        <taxon>Eukaryota</taxon>
        <taxon>Fungi</taxon>
        <taxon>Fungi incertae sedis</taxon>
        <taxon>Mucoromycota</taxon>
        <taxon>Mortierellomycotina</taxon>
        <taxon>Mortierellomycetes</taxon>
        <taxon>Mortierellales</taxon>
        <taxon>Mortierellaceae</taxon>
        <taxon>Lunasporangiospora</taxon>
    </lineage>
</organism>
<dbReference type="GO" id="GO:0005525">
    <property type="term" value="F:GTP binding"/>
    <property type="evidence" value="ECO:0007669"/>
    <property type="project" value="InterPro"/>
</dbReference>
<dbReference type="EMBL" id="JAABOA010002413">
    <property type="protein sequence ID" value="KAF9579900.1"/>
    <property type="molecule type" value="Genomic_DNA"/>
</dbReference>
<evidence type="ECO:0000313" key="4">
    <source>
        <dbReference type="Proteomes" id="UP000780801"/>
    </source>
</evidence>
<keyword evidence="1" id="KW-1133">Transmembrane helix</keyword>
<proteinExistence type="predicted"/>
<dbReference type="Pfam" id="PF01926">
    <property type="entry name" value="MMR_HSR1"/>
    <property type="match status" value="1"/>
</dbReference>
<evidence type="ECO:0000313" key="3">
    <source>
        <dbReference type="EMBL" id="KAF9579900.1"/>
    </source>
</evidence>
<keyword evidence="1" id="KW-0472">Membrane</keyword>
<dbReference type="InterPro" id="IPR006073">
    <property type="entry name" value="GTP-bd"/>
</dbReference>
<sequence>QPNPDPPPAYTCNAQSNKVALMFIGNSGAGKSTLLSQLGGDFEAGVAFMEGLTTEVGEQVVTLDGSEVILIDVPGIFEFEDERTRLNAIKLTEALKRGYSYKLYFILSATNRGPSSAELLMMSKVNDCVRQVGDAKITFRVIVNHVQNNQVFDLYDKNIAQDNFQTLFGKLNMKGYSFDITISSVILLAFDEEAIKRKALKDTILSDIKLHEEAQVTLIKDITVTNSDLTAFDAAIIALMSPFLLVGGVAGLAIGLVIGTVTLASGAVGGTGYGIYKGTTYVTKGIKKLLKSKKQD</sequence>
<protein>
    <recommendedName>
        <fullName evidence="2">G domain-containing protein</fullName>
    </recommendedName>
</protein>
<dbReference type="InterPro" id="IPR027417">
    <property type="entry name" value="P-loop_NTPase"/>
</dbReference>
<name>A0A9P6FQD1_9FUNG</name>
<keyword evidence="4" id="KW-1185">Reference proteome</keyword>
<accession>A0A9P6FQD1</accession>
<keyword evidence="1" id="KW-0812">Transmembrane</keyword>